<keyword evidence="1" id="KW-0732">Signal</keyword>
<dbReference type="AlphaFoldDB" id="A0A316DAE6"/>
<dbReference type="InterPro" id="IPR028994">
    <property type="entry name" value="Integrin_alpha_N"/>
</dbReference>
<gene>
    <name evidence="2" type="ORF">C7459_10723</name>
</gene>
<dbReference type="PANTHER" id="PTHR45460">
    <property type="entry name" value="SIMILAR TO CYSTEINE PROTEINASE"/>
    <property type="match status" value="1"/>
</dbReference>
<proteinExistence type="predicted"/>
<sequence length="629" mass="70372">MKKTLLGVLLAAVVFAPLHLPTQTNSFPNQDKHHALLRLEDVGPGGSYESLDDLGKLRAIFEYLEGEHVPFHVATIARSKHIQPDGTWYEKGIDDANPDETVKQFIRLLREAQDHGAVLGMHGYTHQYGETKRGDSNQDSGTGFEFHVKDAPETETAEYAADKITKSLAAFDKAGFVPGFWESPHYNDTREQEEVFRSFMGVLYQPDFRSLRAFKDLNFYDTENSYGSSTVGSAYIPAPLSYIQDASSVDHVLTRLQTYRGLGAMYYHPFLEFPSLEAVLESDGKPRVRDGLPEYQYKAGAPSNLHLLIAGFRERGFQWESIYDILPYSPAHRIELPLGIQASDVMIGNVSGSQNADVVIHDKGRIQVFTGNYKWPRNRTQKSQREWLSTSFSPSEQFRLGDVDGDHLDDLLAYDKGDGQVRVFLSNRVTFEQAQSAGSLPGGFDIVQTADLNGDKRADLVLRRGGELWSVLNVNGSYGQPRKIWDLPRDAIVRSADFDGDQRADLLVADLKERRLHLYTTDGTGWREASTPDFTLPNQNVQVLAADLNGDHRADIAVYDAQSGIWETLDSTSEFQFKPLDNLYGPWARGDYSAYAADFDGNDRADIAALDVAHHTIDLSLSFRNPSTN</sequence>
<evidence type="ECO:0000313" key="3">
    <source>
        <dbReference type="Proteomes" id="UP000245634"/>
    </source>
</evidence>
<dbReference type="OrthoDB" id="2339428at2"/>
<evidence type="ECO:0000256" key="1">
    <source>
        <dbReference type="ARBA" id="ARBA00022729"/>
    </source>
</evidence>
<dbReference type="Pfam" id="PF13517">
    <property type="entry name" value="FG-GAP_3"/>
    <property type="match status" value="2"/>
</dbReference>
<dbReference type="RefSeq" id="WP_109688558.1">
    <property type="nucleotide sequence ID" value="NZ_QGGL01000007.1"/>
</dbReference>
<reference evidence="2 3" key="1">
    <citation type="submission" date="2018-05" db="EMBL/GenBank/DDBJ databases">
        <title>Genomic Encyclopedia of Type Strains, Phase IV (KMG-IV): sequencing the most valuable type-strain genomes for metagenomic binning, comparative biology and taxonomic classification.</title>
        <authorList>
            <person name="Goeker M."/>
        </authorList>
    </citation>
    <scope>NUCLEOTIDE SEQUENCE [LARGE SCALE GENOMIC DNA]</scope>
    <source>
        <strain evidence="2 3">DSM 18773</strain>
    </source>
</reference>
<dbReference type="Proteomes" id="UP000245634">
    <property type="component" value="Unassembled WGS sequence"/>
</dbReference>
<dbReference type="InterPro" id="IPR013517">
    <property type="entry name" value="FG-GAP"/>
</dbReference>
<name>A0A316DAE6_9BACL</name>
<dbReference type="Pfam" id="PF10096">
    <property type="entry name" value="DUF2334"/>
    <property type="match status" value="1"/>
</dbReference>
<dbReference type="InterPro" id="IPR018763">
    <property type="entry name" value="DUF2334"/>
</dbReference>
<evidence type="ECO:0000313" key="2">
    <source>
        <dbReference type="EMBL" id="PWK13357.1"/>
    </source>
</evidence>
<dbReference type="SUPFAM" id="SSF88713">
    <property type="entry name" value="Glycoside hydrolase/deacetylase"/>
    <property type="match status" value="1"/>
</dbReference>
<dbReference type="GO" id="GO:0005975">
    <property type="term" value="P:carbohydrate metabolic process"/>
    <property type="evidence" value="ECO:0007669"/>
    <property type="project" value="InterPro"/>
</dbReference>
<dbReference type="InterPro" id="IPR011330">
    <property type="entry name" value="Glyco_hydro/deAcase_b/a-brl"/>
</dbReference>
<dbReference type="EMBL" id="QGGL01000007">
    <property type="protein sequence ID" value="PWK13357.1"/>
    <property type="molecule type" value="Genomic_DNA"/>
</dbReference>
<protein>
    <submittedName>
        <fullName evidence="2">VCBS repeat protein</fullName>
    </submittedName>
</protein>
<dbReference type="Gene3D" id="2.130.10.130">
    <property type="entry name" value="Integrin alpha, N-terminal"/>
    <property type="match status" value="2"/>
</dbReference>
<organism evidence="2 3">
    <name type="scientific">Tumebacillus permanentifrigoris</name>
    <dbReference type="NCBI Taxonomy" id="378543"/>
    <lineage>
        <taxon>Bacteria</taxon>
        <taxon>Bacillati</taxon>
        <taxon>Bacillota</taxon>
        <taxon>Bacilli</taxon>
        <taxon>Bacillales</taxon>
        <taxon>Alicyclobacillaceae</taxon>
        <taxon>Tumebacillus</taxon>
    </lineage>
</organism>
<dbReference type="SUPFAM" id="SSF69318">
    <property type="entry name" value="Integrin alpha N-terminal domain"/>
    <property type="match status" value="1"/>
</dbReference>
<dbReference type="PANTHER" id="PTHR45460:SF2">
    <property type="entry name" value="ALPHA 1,3 GLUCANASE, GH71 FAMILY (EUROFUNG)"/>
    <property type="match status" value="1"/>
</dbReference>
<accession>A0A316DAE6</accession>
<keyword evidence="3" id="KW-1185">Reference proteome</keyword>
<comment type="caution">
    <text evidence="2">The sequence shown here is derived from an EMBL/GenBank/DDBJ whole genome shotgun (WGS) entry which is preliminary data.</text>
</comment>